<reference evidence="6" key="1">
    <citation type="submission" date="2024-02" db="UniProtKB">
        <authorList>
            <consortium name="WormBaseParasite"/>
        </authorList>
    </citation>
    <scope>IDENTIFICATION</scope>
</reference>
<comment type="caution">
    <text evidence="1">Lacks conserved residue(s) required for the propagation of feature annotation.</text>
</comment>
<name>A0AAF3EY78_9BILA</name>
<evidence type="ECO:0000259" key="3">
    <source>
        <dbReference type="PROSITE" id="PS50026"/>
    </source>
</evidence>
<keyword evidence="5" id="KW-1185">Reference proteome</keyword>
<dbReference type="Pfam" id="PF23106">
    <property type="entry name" value="EGF_Teneurin"/>
    <property type="match status" value="1"/>
</dbReference>
<evidence type="ECO:0000313" key="6">
    <source>
        <dbReference type="WBParaSite" id="MBELARI_LOCUS19160"/>
    </source>
</evidence>
<evidence type="ECO:0000256" key="1">
    <source>
        <dbReference type="PROSITE-ProRule" id="PRU00076"/>
    </source>
</evidence>
<feature type="chain" id="PRO_5042170140" evidence="2">
    <location>
        <begin position="17"/>
        <end position="634"/>
    </location>
</feature>
<dbReference type="CDD" id="cd09631">
    <property type="entry name" value="DOMON_DOH"/>
    <property type="match status" value="1"/>
</dbReference>
<dbReference type="PROSITE" id="PS00022">
    <property type="entry name" value="EGF_1"/>
    <property type="match status" value="2"/>
</dbReference>
<dbReference type="PANTHER" id="PTHR46901:SF2">
    <property type="entry name" value="GH04942P"/>
    <property type="match status" value="1"/>
</dbReference>
<protein>
    <submittedName>
        <fullName evidence="6">Uncharacterized protein</fullName>
    </submittedName>
</protein>
<dbReference type="InterPro" id="IPR000742">
    <property type="entry name" value="EGF"/>
</dbReference>
<evidence type="ECO:0000256" key="2">
    <source>
        <dbReference type="SAM" id="SignalP"/>
    </source>
</evidence>
<dbReference type="SMART" id="SM00181">
    <property type="entry name" value="EGF"/>
    <property type="match status" value="2"/>
</dbReference>
<dbReference type="PROSITE" id="PS01186">
    <property type="entry name" value="EGF_2"/>
    <property type="match status" value="2"/>
</dbReference>
<dbReference type="PROSITE" id="PS50026">
    <property type="entry name" value="EGF_3"/>
    <property type="match status" value="1"/>
</dbReference>
<sequence length="634" mass="71861">MQWLSVLLVISYRASAHISLTNPPARFPPLDFLDSARTKGPCGVPKPTRAEYTEYTVGAPVNISWRMQYPHQGGYRIRLLDKHGKDFDYLTNNGTFFVGIEDQTTDSVEIKFTKPCEQCTLLLERQALEWGLSYTFRSCADVTIGLTPPKDEMACSERGTLVNGQCDCTRGWEGEKCQFKAECKKDSDCGSAGLCIAQNGQLIRKICACPYGFFGHRCQRRFPADSDECFAYDTLDNDRFSQYGMFNPECFNAKELPENDTIYFRKVDKDVEIILDFATTSWVSLGWRPLELSSTCRLFPDLEGASDRRKRQARNVSEEIFESDLFDAPEFADQEGPAPKLPQNNGLLRTALEAPLHAMDCTDVVTAAVIDGRMHIRDMYSRDRSTPLDDFWYDGEDSLVGAAGIEIDGRTIVMFRRWSQEIEPTDHPLGPGPLHVIWAKGQTQGAYSHAAPSALTGSRHSNTMFYLDDFLKYHGNVNRGTTVLDFHVQVPGRPVEQSAEKEDEEKPLLPQITEILRKAEADSTPTPKTNLTVFNEDREFVGNDLKLREEPRNWTTEKPTTTTMRLRTTERVTTTKEIVIVTKKMKTTEKPGEIFERPQTTQPNIRKSDPENSGEQIFKLFNVFILLLSCFAFL</sequence>
<feature type="disulfide bond" evidence="1">
    <location>
        <begin position="209"/>
        <end position="218"/>
    </location>
</feature>
<keyword evidence="2" id="KW-0732">Signal</keyword>
<dbReference type="PROSITE" id="PS50836">
    <property type="entry name" value="DOMON"/>
    <property type="match status" value="1"/>
</dbReference>
<feature type="signal peptide" evidence="2">
    <location>
        <begin position="1"/>
        <end position="16"/>
    </location>
</feature>
<feature type="domain" description="EGF-like" evidence="3">
    <location>
        <begin position="179"/>
        <end position="219"/>
    </location>
</feature>
<dbReference type="InterPro" id="IPR045266">
    <property type="entry name" value="DOH_DOMON"/>
</dbReference>
<evidence type="ECO:0000259" key="4">
    <source>
        <dbReference type="PROSITE" id="PS50836"/>
    </source>
</evidence>
<dbReference type="WBParaSite" id="MBELARI_LOCUS19160">
    <property type="protein sequence ID" value="MBELARI_LOCUS19160"/>
    <property type="gene ID" value="MBELARI_LOCUS19160"/>
</dbReference>
<dbReference type="Gene3D" id="2.10.25.10">
    <property type="entry name" value="Laminin"/>
    <property type="match status" value="1"/>
</dbReference>
<evidence type="ECO:0000313" key="5">
    <source>
        <dbReference type="Proteomes" id="UP000887575"/>
    </source>
</evidence>
<accession>A0AAF3EY78</accession>
<dbReference type="PANTHER" id="PTHR46901">
    <property type="entry name" value="GH04942P"/>
    <property type="match status" value="1"/>
</dbReference>
<organism evidence="5 6">
    <name type="scientific">Mesorhabditis belari</name>
    <dbReference type="NCBI Taxonomy" id="2138241"/>
    <lineage>
        <taxon>Eukaryota</taxon>
        <taxon>Metazoa</taxon>
        <taxon>Ecdysozoa</taxon>
        <taxon>Nematoda</taxon>
        <taxon>Chromadorea</taxon>
        <taxon>Rhabditida</taxon>
        <taxon>Rhabditina</taxon>
        <taxon>Rhabditomorpha</taxon>
        <taxon>Rhabditoidea</taxon>
        <taxon>Rhabditidae</taxon>
        <taxon>Mesorhabditinae</taxon>
        <taxon>Mesorhabditis</taxon>
    </lineage>
</organism>
<dbReference type="SUPFAM" id="SSF57196">
    <property type="entry name" value="EGF/Laminin"/>
    <property type="match status" value="1"/>
</dbReference>
<proteinExistence type="predicted"/>
<dbReference type="InterPro" id="IPR005018">
    <property type="entry name" value="DOMON_domain"/>
</dbReference>
<keyword evidence="1" id="KW-1015">Disulfide bond</keyword>
<dbReference type="AlphaFoldDB" id="A0AAF3EY78"/>
<keyword evidence="1" id="KW-0245">EGF-like domain</keyword>
<dbReference type="Proteomes" id="UP000887575">
    <property type="component" value="Unassembled WGS sequence"/>
</dbReference>
<feature type="domain" description="DOMON" evidence="4">
    <location>
        <begin position="312"/>
        <end position="441"/>
    </location>
</feature>